<dbReference type="Gene3D" id="1.20.1250.20">
    <property type="entry name" value="MFS general substrate transporter like domains"/>
    <property type="match status" value="1"/>
</dbReference>
<evidence type="ECO:0000313" key="8">
    <source>
        <dbReference type="Proteomes" id="UP001152799"/>
    </source>
</evidence>
<dbReference type="GO" id="GO:0022857">
    <property type="term" value="F:transmembrane transporter activity"/>
    <property type="evidence" value="ECO:0007669"/>
    <property type="project" value="InterPro"/>
</dbReference>
<feature type="transmembrane region" description="Helical" evidence="5">
    <location>
        <begin position="45"/>
        <end position="65"/>
    </location>
</feature>
<proteinExistence type="predicted"/>
<gene>
    <name evidence="7" type="ORF">CEUTPL_LOCUS8876</name>
</gene>
<evidence type="ECO:0000313" key="7">
    <source>
        <dbReference type="EMBL" id="CAG9768331.1"/>
    </source>
</evidence>
<dbReference type="SUPFAM" id="SSF103473">
    <property type="entry name" value="MFS general substrate transporter"/>
    <property type="match status" value="1"/>
</dbReference>
<evidence type="ECO:0000256" key="1">
    <source>
        <dbReference type="ARBA" id="ARBA00004141"/>
    </source>
</evidence>
<dbReference type="GO" id="GO:0016020">
    <property type="term" value="C:membrane"/>
    <property type="evidence" value="ECO:0007669"/>
    <property type="project" value="UniProtKB-SubCell"/>
</dbReference>
<evidence type="ECO:0000256" key="3">
    <source>
        <dbReference type="ARBA" id="ARBA00022989"/>
    </source>
</evidence>
<reference evidence="7" key="1">
    <citation type="submission" date="2022-01" db="EMBL/GenBank/DDBJ databases">
        <authorList>
            <person name="King R."/>
        </authorList>
    </citation>
    <scope>NUCLEOTIDE SEQUENCE</scope>
</reference>
<evidence type="ECO:0000256" key="4">
    <source>
        <dbReference type="ARBA" id="ARBA00023136"/>
    </source>
</evidence>
<dbReference type="PROSITE" id="PS00217">
    <property type="entry name" value="SUGAR_TRANSPORT_2"/>
    <property type="match status" value="1"/>
</dbReference>
<comment type="subcellular location">
    <subcellularLocation>
        <location evidence="1">Membrane</location>
        <topology evidence="1">Multi-pass membrane protein</topology>
    </subcellularLocation>
</comment>
<organism evidence="7 8">
    <name type="scientific">Ceutorhynchus assimilis</name>
    <name type="common">cabbage seed weevil</name>
    <dbReference type="NCBI Taxonomy" id="467358"/>
    <lineage>
        <taxon>Eukaryota</taxon>
        <taxon>Metazoa</taxon>
        <taxon>Ecdysozoa</taxon>
        <taxon>Arthropoda</taxon>
        <taxon>Hexapoda</taxon>
        <taxon>Insecta</taxon>
        <taxon>Pterygota</taxon>
        <taxon>Neoptera</taxon>
        <taxon>Endopterygota</taxon>
        <taxon>Coleoptera</taxon>
        <taxon>Polyphaga</taxon>
        <taxon>Cucujiformia</taxon>
        <taxon>Curculionidae</taxon>
        <taxon>Ceutorhynchinae</taxon>
        <taxon>Ceutorhynchus</taxon>
    </lineage>
</organism>
<dbReference type="PANTHER" id="PTHR48021:SF39">
    <property type="entry name" value="MAJOR FACILITATOR SUPERFAMILY (MFS) PROFILE DOMAIN-CONTAINING PROTEIN"/>
    <property type="match status" value="1"/>
</dbReference>
<feature type="transmembrane region" description="Helical" evidence="5">
    <location>
        <begin position="282"/>
        <end position="305"/>
    </location>
</feature>
<dbReference type="EMBL" id="OU892280">
    <property type="protein sequence ID" value="CAG9768331.1"/>
    <property type="molecule type" value="Genomic_DNA"/>
</dbReference>
<accession>A0A9N9QPI7</accession>
<feature type="domain" description="Major facilitator superfamily (MFS) profile" evidence="6">
    <location>
        <begin position="1"/>
        <end position="418"/>
    </location>
</feature>
<keyword evidence="2 5" id="KW-0812">Transmembrane</keyword>
<sequence length="458" mass="51090">MRCGLQKHTDYRGIGLSRHYCSLSFFSVPLGCFASRIATKPFGRIRSMQLISCLFFGAFLIFYFASQAWHVFLGLFLTGFTGGLLEAPTLIYAVEITEPGLRGALISTTNLAVCLGILQSFILGSIFPWRTMALINSSFPLATVFLLFLIPEPAQWLIRSGNFDKARKNLAWLRGWTTIRNIEKEFQIMVDEIEKKKLEKKQTIIESAKSFLRPTFLKPFGLICLASLLSSFGLFHTAYAVNSFELLHAPINSYHATILLGALQLLGSILLMILVRFLGKRLLLFISQSIIFVGFLFAGIYAYSAGANYFDSASNNLNEAIVNKYSWVPLTCIAATNFCSFLMPITLPFMLMGELYPNDIRDAAAGMSAAAGYYIGFLVNKTFLTLVNVATLAGVFWINSCVTLIGILLMYFLLPETEGKNLHEITEHYAGRRKLTNNVRRKGGLDNEGFEGDDESKL</sequence>
<dbReference type="PANTHER" id="PTHR48021">
    <property type="match status" value="1"/>
</dbReference>
<dbReference type="OrthoDB" id="6133115at2759"/>
<feature type="transmembrane region" description="Helical" evidence="5">
    <location>
        <begin position="253"/>
        <end position="275"/>
    </location>
</feature>
<dbReference type="InterPro" id="IPR020846">
    <property type="entry name" value="MFS_dom"/>
</dbReference>
<feature type="transmembrane region" description="Helical" evidence="5">
    <location>
        <begin position="363"/>
        <end position="383"/>
    </location>
</feature>
<name>A0A9N9QPI7_9CUCU</name>
<dbReference type="Proteomes" id="UP001152799">
    <property type="component" value="Chromosome 4"/>
</dbReference>
<feature type="transmembrane region" description="Helical" evidence="5">
    <location>
        <begin position="325"/>
        <end position="351"/>
    </location>
</feature>
<keyword evidence="8" id="KW-1185">Reference proteome</keyword>
<evidence type="ECO:0000259" key="6">
    <source>
        <dbReference type="PROSITE" id="PS50850"/>
    </source>
</evidence>
<dbReference type="Pfam" id="PF00083">
    <property type="entry name" value="Sugar_tr"/>
    <property type="match status" value="1"/>
</dbReference>
<dbReference type="InterPro" id="IPR005829">
    <property type="entry name" value="Sugar_transporter_CS"/>
</dbReference>
<evidence type="ECO:0000256" key="5">
    <source>
        <dbReference type="SAM" id="Phobius"/>
    </source>
</evidence>
<dbReference type="AlphaFoldDB" id="A0A9N9QPI7"/>
<dbReference type="InterPro" id="IPR050549">
    <property type="entry name" value="MFS_Trehalose_Transporter"/>
</dbReference>
<protein>
    <recommendedName>
        <fullName evidence="6">Major facilitator superfamily (MFS) profile domain-containing protein</fullName>
    </recommendedName>
</protein>
<dbReference type="InterPro" id="IPR036259">
    <property type="entry name" value="MFS_trans_sf"/>
</dbReference>
<feature type="transmembrane region" description="Helical" evidence="5">
    <location>
        <begin position="71"/>
        <end position="93"/>
    </location>
</feature>
<keyword evidence="4 5" id="KW-0472">Membrane</keyword>
<dbReference type="InterPro" id="IPR005828">
    <property type="entry name" value="MFS_sugar_transport-like"/>
</dbReference>
<feature type="transmembrane region" description="Helical" evidence="5">
    <location>
        <begin position="220"/>
        <end position="241"/>
    </location>
</feature>
<feature type="transmembrane region" description="Helical" evidence="5">
    <location>
        <begin position="105"/>
        <end position="127"/>
    </location>
</feature>
<dbReference type="PROSITE" id="PS50850">
    <property type="entry name" value="MFS"/>
    <property type="match status" value="1"/>
</dbReference>
<evidence type="ECO:0000256" key="2">
    <source>
        <dbReference type="ARBA" id="ARBA00022692"/>
    </source>
</evidence>
<feature type="transmembrane region" description="Helical" evidence="5">
    <location>
        <begin position="389"/>
        <end position="414"/>
    </location>
</feature>
<keyword evidence="3 5" id="KW-1133">Transmembrane helix</keyword>